<evidence type="ECO:0000256" key="2">
    <source>
        <dbReference type="SAM" id="SignalP"/>
    </source>
</evidence>
<feature type="signal peptide" evidence="2">
    <location>
        <begin position="1"/>
        <end position="17"/>
    </location>
</feature>
<organism evidence="3 4">
    <name type="scientific">Bionectria ochroleuca</name>
    <name type="common">Gliocladium roseum</name>
    <dbReference type="NCBI Taxonomy" id="29856"/>
    <lineage>
        <taxon>Eukaryota</taxon>
        <taxon>Fungi</taxon>
        <taxon>Dikarya</taxon>
        <taxon>Ascomycota</taxon>
        <taxon>Pezizomycotina</taxon>
        <taxon>Sordariomycetes</taxon>
        <taxon>Hypocreomycetidae</taxon>
        <taxon>Hypocreales</taxon>
        <taxon>Bionectriaceae</taxon>
        <taxon>Clonostachys</taxon>
    </lineage>
</organism>
<evidence type="ECO:0000313" key="4">
    <source>
        <dbReference type="Proteomes" id="UP000616885"/>
    </source>
</evidence>
<keyword evidence="2" id="KW-0732">Signal</keyword>
<dbReference type="Proteomes" id="UP000616885">
    <property type="component" value="Unassembled WGS sequence"/>
</dbReference>
<dbReference type="EMBL" id="JADCTT010000002">
    <property type="protein sequence ID" value="KAF9757139.1"/>
    <property type="molecule type" value="Genomic_DNA"/>
</dbReference>
<proteinExistence type="predicted"/>
<name>A0A8H7TUB3_BIOOC</name>
<feature type="region of interest" description="Disordered" evidence="1">
    <location>
        <begin position="56"/>
        <end position="90"/>
    </location>
</feature>
<dbReference type="AlphaFoldDB" id="A0A8H7TUB3"/>
<feature type="chain" id="PRO_5034882208" evidence="2">
    <location>
        <begin position="18"/>
        <end position="117"/>
    </location>
</feature>
<protein>
    <submittedName>
        <fullName evidence="3">Uncharacterized protein</fullName>
    </submittedName>
</protein>
<evidence type="ECO:0000256" key="1">
    <source>
        <dbReference type="SAM" id="MobiDB-lite"/>
    </source>
</evidence>
<accession>A0A8H7TUB3</accession>
<feature type="compositionally biased region" description="Low complexity" evidence="1">
    <location>
        <begin position="59"/>
        <end position="86"/>
    </location>
</feature>
<gene>
    <name evidence="3" type="ORF">IM811_008083</name>
</gene>
<comment type="caution">
    <text evidence="3">The sequence shown here is derived from an EMBL/GenBank/DDBJ whole genome shotgun (WGS) entry which is preliminary data.</text>
</comment>
<sequence length="117" mass="12022">MKVFAIVATLLAGSAMAAQQAAAPKPDAANAPTFGNLLDIMSKVVEAIGERVPELQSDAASVSASSTPSSSPLLPSRSAPSSARLAPLPPPSKWFFRLESRGLGSHRRDPVGIDGSI</sequence>
<reference evidence="3" key="1">
    <citation type="submission" date="2020-10" db="EMBL/GenBank/DDBJ databases">
        <title>High-Quality Genome Resource of Clonostachys rosea strain S41 by Oxford Nanopore Long-Read Sequencing.</title>
        <authorList>
            <person name="Wang H."/>
        </authorList>
    </citation>
    <scope>NUCLEOTIDE SEQUENCE</scope>
    <source>
        <strain evidence="3">S41</strain>
    </source>
</reference>
<evidence type="ECO:0000313" key="3">
    <source>
        <dbReference type="EMBL" id="KAF9757139.1"/>
    </source>
</evidence>